<sequence length="105" mass="12156">MLSKEHFDWALEQYFQVENFKYAPDFAPSSIRFTSDREWRFLTEAMMDQDGIQYTFISTASTKPWKSSTKIEASPRFKALARGYHSVEQGHNHAACPQALERTSA</sequence>
<accession>A0A502IDS3</accession>
<gene>
    <name evidence="1" type="ORF">EAH74_10850</name>
</gene>
<evidence type="ECO:0000313" key="2">
    <source>
        <dbReference type="Proteomes" id="UP000320914"/>
    </source>
</evidence>
<proteinExistence type="predicted"/>
<dbReference type="Proteomes" id="UP000320914">
    <property type="component" value="Unassembled WGS sequence"/>
</dbReference>
<reference evidence="1 2" key="1">
    <citation type="journal article" date="2019" name="Environ. Microbiol.">
        <title>Species interactions and distinct microbial communities in high Arctic permafrost affected cryosols are associated with the CH4 and CO2 gas fluxes.</title>
        <authorList>
            <person name="Altshuler I."/>
            <person name="Hamel J."/>
            <person name="Turney S."/>
            <person name="Magnuson E."/>
            <person name="Levesque R."/>
            <person name="Greer C."/>
            <person name="Whyte L.G."/>
        </authorList>
    </citation>
    <scope>NUCLEOTIDE SEQUENCE [LARGE SCALE GENOMIC DNA]</scope>
    <source>
        <strain evidence="1 2">OWC5</strain>
    </source>
</reference>
<dbReference type="EMBL" id="RCZA01000004">
    <property type="protein sequence ID" value="TPG84535.1"/>
    <property type="molecule type" value="Genomic_DNA"/>
</dbReference>
<protein>
    <submittedName>
        <fullName evidence="1">Uncharacterized protein</fullName>
    </submittedName>
</protein>
<name>A0A502IDS3_9PSED</name>
<organism evidence="1 2">
    <name type="scientific">Pseudomonas mandelii</name>
    <dbReference type="NCBI Taxonomy" id="75612"/>
    <lineage>
        <taxon>Bacteria</taxon>
        <taxon>Pseudomonadati</taxon>
        <taxon>Pseudomonadota</taxon>
        <taxon>Gammaproteobacteria</taxon>
        <taxon>Pseudomonadales</taxon>
        <taxon>Pseudomonadaceae</taxon>
        <taxon>Pseudomonas</taxon>
    </lineage>
</organism>
<evidence type="ECO:0000313" key="1">
    <source>
        <dbReference type="EMBL" id="TPG84535.1"/>
    </source>
</evidence>
<comment type="caution">
    <text evidence="1">The sequence shown here is derived from an EMBL/GenBank/DDBJ whole genome shotgun (WGS) entry which is preliminary data.</text>
</comment>
<dbReference type="AlphaFoldDB" id="A0A502IDS3"/>